<accession>A0AA35TN45</accession>
<organism evidence="1 2">
    <name type="scientific">Geodia barretti</name>
    <name type="common">Barrett's horny sponge</name>
    <dbReference type="NCBI Taxonomy" id="519541"/>
    <lineage>
        <taxon>Eukaryota</taxon>
        <taxon>Metazoa</taxon>
        <taxon>Porifera</taxon>
        <taxon>Demospongiae</taxon>
        <taxon>Heteroscleromorpha</taxon>
        <taxon>Tetractinellida</taxon>
        <taxon>Astrophorina</taxon>
        <taxon>Geodiidae</taxon>
        <taxon>Geodia</taxon>
    </lineage>
</organism>
<reference evidence="1" key="1">
    <citation type="submission" date="2023-03" db="EMBL/GenBank/DDBJ databases">
        <authorList>
            <person name="Steffen K."/>
            <person name="Cardenas P."/>
        </authorList>
    </citation>
    <scope>NUCLEOTIDE SEQUENCE</scope>
</reference>
<keyword evidence="2" id="KW-1185">Reference proteome</keyword>
<dbReference type="EMBL" id="CASHTH010003825">
    <property type="protein sequence ID" value="CAI8049956.1"/>
    <property type="molecule type" value="Genomic_DNA"/>
</dbReference>
<gene>
    <name evidence="1" type="ORF">GBAR_LOCUS27488</name>
</gene>
<protein>
    <submittedName>
        <fullName evidence="1">Uncharacterized protein</fullName>
    </submittedName>
</protein>
<feature type="non-terminal residue" evidence="1">
    <location>
        <position position="1"/>
    </location>
</feature>
<sequence length="127" mass="13005">PSGSAPGPSCLRASHLKEAVFCPSPDRSSFVLQGLVGVVNLLCRGRVAPSILPHLCGATLLACQKKGGGLRPIAVGEVLRRLTSKCVSRAVRADTITTLSPLQVGVAVPGGCEAVVHSVLTSPMLLT</sequence>
<evidence type="ECO:0000313" key="1">
    <source>
        <dbReference type="EMBL" id="CAI8049956.1"/>
    </source>
</evidence>
<name>A0AA35TN45_GEOBA</name>
<proteinExistence type="predicted"/>
<evidence type="ECO:0000313" key="2">
    <source>
        <dbReference type="Proteomes" id="UP001174909"/>
    </source>
</evidence>
<feature type="non-terminal residue" evidence="1">
    <location>
        <position position="127"/>
    </location>
</feature>
<dbReference type="Proteomes" id="UP001174909">
    <property type="component" value="Unassembled WGS sequence"/>
</dbReference>
<comment type="caution">
    <text evidence="1">The sequence shown here is derived from an EMBL/GenBank/DDBJ whole genome shotgun (WGS) entry which is preliminary data.</text>
</comment>
<dbReference type="AlphaFoldDB" id="A0AA35TN45"/>